<comment type="caution">
    <text evidence="6">The sequence shown here is derived from an EMBL/GenBank/DDBJ whole genome shotgun (WGS) entry which is preliminary data.</text>
</comment>
<sequence>MGAGADVSTDVDADGAVSGAPGSTMPAPVERHGPPPAAHRPGAAVGAAGEVPGEAVTVGPADAPADAETARGHGDHEGEERHERSEGREERGSGEHGREPAPGQVDPGAGRLPGQSRGPRPPAPRPGAVPGDAAAPGEPAAPGHAESAAGAGLLPEETRTVASWDRDLEALAGELRRSRASVREVPLPPVLSTYQLMRLAADPDGFARELARPLPGPPRPAARRGTRFHAWVESRFEEVPLPLLGPEELPGGFDDDGADGQEIADERELAALKDAFDRSPYARRTPYRVEEPVQITLAGRVVRGRIDAVYRERGPEGDRYEIVDWKTGRSRTADPLQLAVYRLAWAERAGVPLSAVSAAFLHVRSGEIVRPAGLPGRAELERILLGETERNGTEPGEPGPGGTRPGEPGSGGTEGRRQGGAGTDARGHGGTGRGPGGGDVRRR</sequence>
<evidence type="ECO:0000256" key="1">
    <source>
        <dbReference type="ARBA" id="ARBA00022763"/>
    </source>
</evidence>
<keyword evidence="3" id="KW-0234">DNA repair</keyword>
<keyword evidence="2" id="KW-0347">Helicase</keyword>
<feature type="region of interest" description="Disordered" evidence="4">
    <location>
        <begin position="387"/>
        <end position="443"/>
    </location>
</feature>
<evidence type="ECO:0000256" key="2">
    <source>
        <dbReference type="ARBA" id="ARBA00022806"/>
    </source>
</evidence>
<name>A0ABX1BTC4_9ACTN</name>
<dbReference type="Proteomes" id="UP000695264">
    <property type="component" value="Unassembled WGS sequence"/>
</dbReference>
<keyword evidence="2" id="KW-0547">Nucleotide-binding</keyword>
<feature type="compositionally biased region" description="Low complexity" evidence="4">
    <location>
        <begin position="128"/>
        <end position="152"/>
    </location>
</feature>
<feature type="compositionally biased region" description="Gly residues" evidence="4">
    <location>
        <begin position="399"/>
        <end position="443"/>
    </location>
</feature>
<proteinExistence type="predicted"/>
<dbReference type="Gene3D" id="3.90.320.10">
    <property type="match status" value="1"/>
</dbReference>
<evidence type="ECO:0000256" key="4">
    <source>
        <dbReference type="SAM" id="MobiDB-lite"/>
    </source>
</evidence>
<keyword evidence="2" id="KW-0378">Hydrolase</keyword>
<organism evidence="6 7">
    <name type="scientific">Streptomyces zingiberis</name>
    <dbReference type="NCBI Taxonomy" id="2053010"/>
    <lineage>
        <taxon>Bacteria</taxon>
        <taxon>Bacillati</taxon>
        <taxon>Actinomycetota</taxon>
        <taxon>Actinomycetes</taxon>
        <taxon>Kitasatosporales</taxon>
        <taxon>Streptomycetaceae</taxon>
        <taxon>Streptomyces</taxon>
    </lineage>
</organism>
<evidence type="ECO:0000256" key="3">
    <source>
        <dbReference type="ARBA" id="ARBA00023204"/>
    </source>
</evidence>
<keyword evidence="7" id="KW-1185">Reference proteome</keyword>
<dbReference type="InterPro" id="IPR038726">
    <property type="entry name" value="PDDEXK_AddAB-type"/>
</dbReference>
<evidence type="ECO:0000313" key="6">
    <source>
        <dbReference type="EMBL" id="NJQ00951.1"/>
    </source>
</evidence>
<protein>
    <recommendedName>
        <fullName evidence="5">PD-(D/E)XK endonuclease-like domain-containing protein</fullName>
    </recommendedName>
</protein>
<keyword evidence="2" id="KW-0067">ATP-binding</keyword>
<gene>
    <name evidence="6" type="ORF">HCK00_10510</name>
</gene>
<accession>A0ABX1BTC4</accession>
<evidence type="ECO:0000313" key="7">
    <source>
        <dbReference type="Proteomes" id="UP000695264"/>
    </source>
</evidence>
<keyword evidence="1" id="KW-0227">DNA damage</keyword>
<feature type="region of interest" description="Disordered" evidence="4">
    <location>
        <begin position="1"/>
        <end position="160"/>
    </location>
</feature>
<reference evidence="6 7" key="1">
    <citation type="submission" date="2020-03" db="EMBL/GenBank/DDBJ databases">
        <title>WGS of actinomycetes isolated from Thailand.</title>
        <authorList>
            <person name="Thawai C."/>
        </authorList>
    </citation>
    <scope>NUCLEOTIDE SEQUENCE [LARGE SCALE GENOMIC DNA]</scope>
    <source>
        <strain evidence="6 7">PLAI 1-29</strain>
    </source>
</reference>
<evidence type="ECO:0000259" key="5">
    <source>
        <dbReference type="Pfam" id="PF12705"/>
    </source>
</evidence>
<feature type="domain" description="PD-(D/E)XK endonuclease-like" evidence="5">
    <location>
        <begin position="217"/>
        <end position="369"/>
    </location>
</feature>
<dbReference type="EMBL" id="JAATEN010000006">
    <property type="protein sequence ID" value="NJQ00951.1"/>
    <property type="molecule type" value="Genomic_DNA"/>
</dbReference>
<dbReference type="Pfam" id="PF12705">
    <property type="entry name" value="PDDEXK_1"/>
    <property type="match status" value="1"/>
</dbReference>
<feature type="compositionally biased region" description="Basic and acidic residues" evidence="4">
    <location>
        <begin position="68"/>
        <end position="99"/>
    </location>
</feature>
<dbReference type="InterPro" id="IPR011604">
    <property type="entry name" value="PDDEXK-like_dom_sf"/>
</dbReference>
<feature type="compositionally biased region" description="Low complexity" evidence="4">
    <location>
        <begin position="39"/>
        <end position="60"/>
    </location>
</feature>